<reference evidence="1 2" key="1">
    <citation type="submission" date="2015-08" db="EMBL/GenBank/DDBJ databases">
        <title>Emmonsia species relationships and genome sequence.</title>
        <authorList>
            <person name="Cuomo C.A."/>
            <person name="Schwartz I.S."/>
            <person name="Kenyon C."/>
            <person name="De Hoog G.S."/>
            <person name="Govender N.P."/>
            <person name="Botha A."/>
            <person name="Moreno L."/>
            <person name="De Vries M."/>
            <person name="Munoz J.F."/>
            <person name="Stielow J.B."/>
        </authorList>
    </citation>
    <scope>NUCLEOTIDE SEQUENCE [LARGE SCALE GENOMIC DNA]</scope>
    <source>
        <strain evidence="1 2">EI222</strain>
    </source>
</reference>
<sequence length="103" mass="11498">MLVSELILRLGTSELSGFVEKMRKLPQGQMLRKRTAGVLERAVQGETVLDLLRNSTQAQGQFQNLDQTVPAAKMGRPVPLFQRAACVVRFAVTSRPPFEVKCR</sequence>
<accession>A0A1J9QED1</accession>
<dbReference type="EMBL" id="LGTZ01000219">
    <property type="protein sequence ID" value="OJD26474.1"/>
    <property type="molecule type" value="Genomic_DNA"/>
</dbReference>
<keyword evidence="2" id="KW-1185">Reference proteome</keyword>
<comment type="caution">
    <text evidence="1">The sequence shown here is derived from an EMBL/GenBank/DDBJ whole genome shotgun (WGS) entry which is preliminary data.</text>
</comment>
<protein>
    <submittedName>
        <fullName evidence="1">Uncharacterized protein</fullName>
    </submittedName>
</protein>
<gene>
    <name evidence="1" type="ORF">ACJ73_02141</name>
</gene>
<organism evidence="1 2">
    <name type="scientific">Blastomyces percursus</name>
    <dbReference type="NCBI Taxonomy" id="1658174"/>
    <lineage>
        <taxon>Eukaryota</taxon>
        <taxon>Fungi</taxon>
        <taxon>Dikarya</taxon>
        <taxon>Ascomycota</taxon>
        <taxon>Pezizomycotina</taxon>
        <taxon>Eurotiomycetes</taxon>
        <taxon>Eurotiomycetidae</taxon>
        <taxon>Onygenales</taxon>
        <taxon>Ajellomycetaceae</taxon>
        <taxon>Blastomyces</taxon>
    </lineage>
</organism>
<evidence type="ECO:0000313" key="1">
    <source>
        <dbReference type="EMBL" id="OJD26474.1"/>
    </source>
</evidence>
<dbReference type="VEuPathDB" id="FungiDB:ACJ73_02141"/>
<dbReference type="AlphaFoldDB" id="A0A1J9QED1"/>
<dbReference type="Proteomes" id="UP000242791">
    <property type="component" value="Unassembled WGS sequence"/>
</dbReference>
<name>A0A1J9QED1_9EURO</name>
<proteinExistence type="predicted"/>
<evidence type="ECO:0000313" key="2">
    <source>
        <dbReference type="Proteomes" id="UP000242791"/>
    </source>
</evidence>